<dbReference type="SUPFAM" id="SSF56317">
    <property type="entry name" value="Carbon-nitrogen hydrolase"/>
    <property type="match status" value="1"/>
</dbReference>
<dbReference type="PANTHER" id="PTHR47799">
    <property type="entry name" value="OMEGA-AMIDASE YAFV"/>
    <property type="match status" value="1"/>
</dbReference>
<dbReference type="GO" id="GO:0050152">
    <property type="term" value="F:omega-amidase activity"/>
    <property type="evidence" value="ECO:0007669"/>
    <property type="project" value="TreeGrafter"/>
</dbReference>
<dbReference type="Proteomes" id="UP000886844">
    <property type="component" value="Unassembled WGS sequence"/>
</dbReference>
<dbReference type="AlphaFoldDB" id="A0A9D2CCP3"/>
<name>A0A9D2CCP3_9BACT</name>
<accession>A0A9D2CCP3</accession>
<evidence type="ECO:0000313" key="3">
    <source>
        <dbReference type="Proteomes" id="UP000886844"/>
    </source>
</evidence>
<dbReference type="Pfam" id="PF00795">
    <property type="entry name" value="CN_hydrolase"/>
    <property type="match status" value="1"/>
</dbReference>
<proteinExistence type="predicted"/>
<gene>
    <name evidence="2" type="ORF">H9828_09475</name>
</gene>
<reference evidence="2" key="1">
    <citation type="journal article" date="2021" name="PeerJ">
        <title>Extensive microbial diversity within the chicken gut microbiome revealed by metagenomics and culture.</title>
        <authorList>
            <person name="Gilroy R."/>
            <person name="Ravi A."/>
            <person name="Getino M."/>
            <person name="Pursley I."/>
            <person name="Horton D.L."/>
            <person name="Alikhan N.F."/>
            <person name="Baker D."/>
            <person name="Gharbi K."/>
            <person name="Hall N."/>
            <person name="Watson M."/>
            <person name="Adriaenssens E.M."/>
            <person name="Foster-Nyarko E."/>
            <person name="Jarju S."/>
            <person name="Secka A."/>
            <person name="Antonio M."/>
            <person name="Oren A."/>
            <person name="Chaudhuri R.R."/>
            <person name="La Ragione R."/>
            <person name="Hildebrand F."/>
            <person name="Pallen M.J."/>
        </authorList>
    </citation>
    <scope>NUCLEOTIDE SEQUENCE</scope>
    <source>
        <strain evidence="2">5134</strain>
    </source>
</reference>
<dbReference type="InterPro" id="IPR052737">
    <property type="entry name" value="Omega-amidase_YafV"/>
</dbReference>
<reference evidence="2" key="2">
    <citation type="submission" date="2021-04" db="EMBL/GenBank/DDBJ databases">
        <authorList>
            <person name="Gilroy R."/>
        </authorList>
    </citation>
    <scope>NUCLEOTIDE SEQUENCE</scope>
    <source>
        <strain evidence="2">5134</strain>
    </source>
</reference>
<dbReference type="GO" id="GO:0106008">
    <property type="term" value="F:2-oxoglutaramate amidase activity"/>
    <property type="evidence" value="ECO:0007669"/>
    <property type="project" value="TreeGrafter"/>
</dbReference>
<evidence type="ECO:0000313" key="2">
    <source>
        <dbReference type="EMBL" id="HIY69632.1"/>
    </source>
</evidence>
<sequence>MNSRTGLELSFLQLDAGLVRYRSLSALGEVVLRAPGDVVVLPEMFATGFRTDAGAVSQPMEGEIVTSMRRWAAESGKAVAGSVAVLTESGFRNRLIFAHPSGEVSYYDKRHLFRPGGEAKEFSRGAQRTVIEYRGVRFLPLLCYDLRFPVWSRCRGDYDVILCCAAWPESRREVWRTLLCARALENQAWVVGANFCGEDASGRYGGGSAIIDCFGRFRAEATATEETCRTVRFLADEQQAFRDRFPTWREADDFVLTQ</sequence>
<protein>
    <submittedName>
        <fullName evidence="2">Nitrilase family protein</fullName>
    </submittedName>
</protein>
<organism evidence="2 3">
    <name type="scientific">Candidatus Alistipes intestinigallinarum</name>
    <dbReference type="NCBI Taxonomy" id="2838440"/>
    <lineage>
        <taxon>Bacteria</taxon>
        <taxon>Pseudomonadati</taxon>
        <taxon>Bacteroidota</taxon>
        <taxon>Bacteroidia</taxon>
        <taxon>Bacteroidales</taxon>
        <taxon>Rikenellaceae</taxon>
        <taxon>Alistipes</taxon>
    </lineage>
</organism>
<dbReference type="EMBL" id="DXDA01000072">
    <property type="protein sequence ID" value="HIY69632.1"/>
    <property type="molecule type" value="Genomic_DNA"/>
</dbReference>
<dbReference type="PANTHER" id="PTHR47799:SF1">
    <property type="entry name" value="OMEGA-AMIDASE YAFV"/>
    <property type="match status" value="1"/>
</dbReference>
<feature type="domain" description="CN hydrolase" evidence="1">
    <location>
        <begin position="1"/>
        <end position="239"/>
    </location>
</feature>
<comment type="caution">
    <text evidence="2">The sequence shown here is derived from an EMBL/GenBank/DDBJ whole genome shotgun (WGS) entry which is preliminary data.</text>
</comment>
<dbReference type="Gene3D" id="3.60.110.10">
    <property type="entry name" value="Carbon-nitrogen hydrolase"/>
    <property type="match status" value="1"/>
</dbReference>
<dbReference type="PROSITE" id="PS50263">
    <property type="entry name" value="CN_HYDROLASE"/>
    <property type="match status" value="1"/>
</dbReference>
<dbReference type="InterPro" id="IPR036526">
    <property type="entry name" value="C-N_Hydrolase_sf"/>
</dbReference>
<dbReference type="InterPro" id="IPR003010">
    <property type="entry name" value="C-N_Hydrolase"/>
</dbReference>
<evidence type="ECO:0000259" key="1">
    <source>
        <dbReference type="PROSITE" id="PS50263"/>
    </source>
</evidence>